<proteinExistence type="predicted"/>
<comment type="caution">
    <text evidence="1">The sequence shown here is derived from an EMBL/GenBank/DDBJ whole genome shotgun (WGS) entry which is preliminary data.</text>
</comment>
<evidence type="ECO:0000313" key="2">
    <source>
        <dbReference type="Proteomes" id="UP001552299"/>
    </source>
</evidence>
<dbReference type="Proteomes" id="UP001552299">
    <property type="component" value="Unassembled WGS sequence"/>
</dbReference>
<accession>A0ABD0VFR3</accession>
<dbReference type="AlphaFoldDB" id="A0ABD0VFR3"/>
<gene>
    <name evidence="1" type="ORF">M5K25_008390</name>
</gene>
<reference evidence="1 2" key="1">
    <citation type="journal article" date="2024" name="Plant Biotechnol. J.">
        <title>Dendrobium thyrsiflorum genome and its molecular insights into genes involved in important horticultural traits.</title>
        <authorList>
            <person name="Chen B."/>
            <person name="Wang J.Y."/>
            <person name="Zheng P.J."/>
            <person name="Li K.L."/>
            <person name="Liang Y.M."/>
            <person name="Chen X.F."/>
            <person name="Zhang C."/>
            <person name="Zhao X."/>
            <person name="He X."/>
            <person name="Zhang G.Q."/>
            <person name="Liu Z.J."/>
            <person name="Xu Q."/>
        </authorList>
    </citation>
    <scope>NUCLEOTIDE SEQUENCE [LARGE SCALE GENOMIC DNA]</scope>
    <source>
        <strain evidence="1">GZMU011</strain>
    </source>
</reference>
<name>A0ABD0VFR3_DENTH</name>
<evidence type="ECO:0000313" key="1">
    <source>
        <dbReference type="EMBL" id="KAL0921328.1"/>
    </source>
</evidence>
<dbReference type="EMBL" id="JANQDX010000007">
    <property type="protein sequence ID" value="KAL0921328.1"/>
    <property type="molecule type" value="Genomic_DNA"/>
</dbReference>
<keyword evidence="2" id="KW-1185">Reference proteome</keyword>
<organism evidence="1 2">
    <name type="scientific">Dendrobium thyrsiflorum</name>
    <name type="common">Pinecone-like raceme dendrobium</name>
    <name type="synonym">Orchid</name>
    <dbReference type="NCBI Taxonomy" id="117978"/>
    <lineage>
        <taxon>Eukaryota</taxon>
        <taxon>Viridiplantae</taxon>
        <taxon>Streptophyta</taxon>
        <taxon>Embryophyta</taxon>
        <taxon>Tracheophyta</taxon>
        <taxon>Spermatophyta</taxon>
        <taxon>Magnoliopsida</taxon>
        <taxon>Liliopsida</taxon>
        <taxon>Asparagales</taxon>
        <taxon>Orchidaceae</taxon>
        <taxon>Epidendroideae</taxon>
        <taxon>Malaxideae</taxon>
        <taxon>Dendrobiinae</taxon>
        <taxon>Dendrobium</taxon>
    </lineage>
</organism>
<protein>
    <submittedName>
        <fullName evidence="1">Uncharacterized protein</fullName>
    </submittedName>
</protein>
<sequence>MVIFLFIQHGLVTPKVSLELEHLEANQPALSRKVAGRQPLVAAGDGRRSSSYASVGNPRSLLFSSPPAFGDRETGLNFDNKAKFRANQGIIINEGGATSSSRNIETNLLFPELSKDDVSVAIKSVPAKVCSDMEHV</sequence>